<sequence length="370" mass="42869">MAKQANKKRKAVQTGDSSIRPNLALLFQKSLKTPEMRARFSFVKDFEVRRERAIDLDFLNSERFLFRYLDRLSEWNLIFFLSIPDIRYKQMVLLFYSNARFIHDETKTEIIGIESFILGKKFVVNVALLESIFELKDEGLEDERHFGTFTGRALTLDVHDRVLHLMVSWFIRPSGGKYSHIRQTDHFWLECFRRGECPNVPKIIFAEIVNNIKLIDTNELKSFTYGTILSYIFNDLGIDFTYDSPEPRKTKIGESSLRKSGFTYVNDVWERVDREAVPPPVAPPPQVQVANNEALTALITERFNALDTSIASGFTAMDNRLKNVEDRLHTLETSHSNLDLSFSTLYGQWTKFHHSQVKSDDDTSDDDDEA</sequence>
<evidence type="ECO:0000313" key="1">
    <source>
        <dbReference type="EMBL" id="GMI64043.1"/>
    </source>
</evidence>
<dbReference type="Proteomes" id="UP001165190">
    <property type="component" value="Unassembled WGS sequence"/>
</dbReference>
<reference evidence="1" key="1">
    <citation type="submission" date="2023-05" db="EMBL/GenBank/DDBJ databases">
        <title>Genome and transcriptome analyses reveal genes involved in the formation of fine ridges on petal epidermal cells in Hibiscus trionum.</title>
        <authorList>
            <person name="Koshimizu S."/>
            <person name="Masuda S."/>
            <person name="Ishii T."/>
            <person name="Shirasu K."/>
            <person name="Hoshino A."/>
            <person name="Arita M."/>
        </authorList>
    </citation>
    <scope>NUCLEOTIDE SEQUENCE</scope>
    <source>
        <strain evidence="1">Hamamatsu line</strain>
    </source>
</reference>
<keyword evidence="2" id="KW-1185">Reference proteome</keyword>
<dbReference type="EMBL" id="BSYR01000002">
    <property type="protein sequence ID" value="GMI64043.1"/>
    <property type="molecule type" value="Genomic_DNA"/>
</dbReference>
<name>A0A9W7GTF3_HIBTR</name>
<proteinExistence type="predicted"/>
<protein>
    <submittedName>
        <fullName evidence="1">Uncharacterized protein</fullName>
    </submittedName>
</protein>
<gene>
    <name evidence="1" type="ORF">HRI_000073600</name>
</gene>
<evidence type="ECO:0000313" key="2">
    <source>
        <dbReference type="Proteomes" id="UP001165190"/>
    </source>
</evidence>
<comment type="caution">
    <text evidence="1">The sequence shown here is derived from an EMBL/GenBank/DDBJ whole genome shotgun (WGS) entry which is preliminary data.</text>
</comment>
<organism evidence="1 2">
    <name type="scientific">Hibiscus trionum</name>
    <name type="common">Flower of an hour</name>
    <dbReference type="NCBI Taxonomy" id="183268"/>
    <lineage>
        <taxon>Eukaryota</taxon>
        <taxon>Viridiplantae</taxon>
        <taxon>Streptophyta</taxon>
        <taxon>Embryophyta</taxon>
        <taxon>Tracheophyta</taxon>
        <taxon>Spermatophyta</taxon>
        <taxon>Magnoliopsida</taxon>
        <taxon>eudicotyledons</taxon>
        <taxon>Gunneridae</taxon>
        <taxon>Pentapetalae</taxon>
        <taxon>rosids</taxon>
        <taxon>malvids</taxon>
        <taxon>Malvales</taxon>
        <taxon>Malvaceae</taxon>
        <taxon>Malvoideae</taxon>
        <taxon>Hibiscus</taxon>
    </lineage>
</organism>
<accession>A0A9W7GTF3</accession>
<dbReference type="AlphaFoldDB" id="A0A9W7GTF3"/>